<sequence>MLLMSTTEKTRCGWASGLDLAIRYHDEEWGVPRYDDLSQFEFLILESAQAGLSWNTILKKRVGYRRCFVGFDPEQVARFTRQDIERLMADASIVRNRKKIESAIHNARIFLDLAAKHGSFSKWLWRFVDGKPVQNARKNMCEVPPTSPLSDDIAKEMKKLGFKFMGSIVVYAQIQAMGLVNDHLTSCFRYEQVRALSEDK</sequence>
<dbReference type="InterPro" id="IPR052891">
    <property type="entry name" value="DNA-3mA_glycosylase"/>
</dbReference>
<dbReference type="GO" id="GO:0046872">
    <property type="term" value="F:metal ion binding"/>
    <property type="evidence" value="ECO:0007669"/>
    <property type="project" value="UniProtKB-KW"/>
</dbReference>
<proteinExistence type="predicted"/>
<dbReference type="Proteomes" id="UP000242645">
    <property type="component" value="Chromosome"/>
</dbReference>
<dbReference type="GO" id="GO:0008725">
    <property type="term" value="F:DNA-3-methyladenine glycosylase activity"/>
    <property type="evidence" value="ECO:0007669"/>
    <property type="project" value="InterPro"/>
</dbReference>
<protein>
    <submittedName>
        <fullName evidence="2">DNA-3-methyladenine glycosylase 1</fullName>
    </submittedName>
</protein>
<dbReference type="KEGG" id="dtr:RSDT_0644"/>
<dbReference type="Gene3D" id="1.10.340.30">
    <property type="entry name" value="Hypothetical protein, domain 2"/>
    <property type="match status" value="1"/>
</dbReference>
<keyword evidence="1" id="KW-0479">Metal-binding</keyword>
<feature type="binding site" evidence="1">
    <location>
        <position position="25"/>
    </location>
    <ligand>
        <name>Zn(2+)</name>
        <dbReference type="ChEBI" id="CHEBI:29105"/>
    </ligand>
</feature>
<evidence type="ECO:0000313" key="2">
    <source>
        <dbReference type="EMBL" id="BAV92156.1"/>
    </source>
</evidence>
<dbReference type="AlphaFoldDB" id="A0A1J1DWA9"/>
<dbReference type="InterPro" id="IPR005019">
    <property type="entry name" value="Adenine_glyco"/>
</dbReference>
<accession>A0A1J1DWA9</accession>
<dbReference type="PANTHER" id="PTHR30037:SF4">
    <property type="entry name" value="DNA-3-METHYLADENINE GLYCOSYLASE I"/>
    <property type="match status" value="1"/>
</dbReference>
<feature type="binding site" evidence="1">
    <location>
        <position position="12"/>
    </location>
    <ligand>
        <name>Zn(2+)</name>
        <dbReference type="ChEBI" id="CHEBI:29105"/>
    </ligand>
</feature>
<dbReference type="PANTHER" id="PTHR30037">
    <property type="entry name" value="DNA-3-METHYLADENINE GLYCOSYLASE 1"/>
    <property type="match status" value="1"/>
</dbReference>
<evidence type="ECO:0000313" key="3">
    <source>
        <dbReference type="Proteomes" id="UP000242645"/>
    </source>
</evidence>
<dbReference type="EMBL" id="AP017368">
    <property type="protein sequence ID" value="BAV92156.1"/>
    <property type="molecule type" value="Genomic_DNA"/>
</dbReference>
<keyword evidence="3" id="KW-1185">Reference proteome</keyword>
<keyword evidence="1" id="KW-0862">Zinc</keyword>
<organism evidence="2 3">
    <name type="scientific">Candidatus Desulfovibrio trichonymphae</name>
    <dbReference type="NCBI Taxonomy" id="1725232"/>
    <lineage>
        <taxon>Bacteria</taxon>
        <taxon>Pseudomonadati</taxon>
        <taxon>Thermodesulfobacteriota</taxon>
        <taxon>Desulfovibrionia</taxon>
        <taxon>Desulfovibrionales</taxon>
        <taxon>Desulfovibrionaceae</taxon>
        <taxon>Desulfovibrio</taxon>
    </lineage>
</organism>
<reference evidence="2 3" key="1">
    <citation type="journal article" date="2017" name="ISME J.">
        <title>Genome of 'Ca. Desulfovibrio trichonymphae', an H2-oxidizing bacterium in a tripartite symbiotic system within a protist cell in the termite gut.</title>
        <authorList>
            <person name="Kuwahara H."/>
            <person name="Yuki M."/>
            <person name="Izawa K."/>
            <person name="Ohkuma M."/>
            <person name="Hongoh Y."/>
        </authorList>
    </citation>
    <scope>NUCLEOTIDE SEQUENCE [LARGE SCALE GENOMIC DNA]</scope>
    <source>
        <strain evidence="2 3">Rs-N31</strain>
    </source>
</reference>
<gene>
    <name evidence="2" type="primary">tag</name>
    <name evidence="2" type="ORF">RSDT_0644</name>
</gene>
<feature type="binding site" evidence="1">
    <location>
        <position position="183"/>
    </location>
    <ligand>
        <name>Zn(2+)</name>
        <dbReference type="ChEBI" id="CHEBI:29105"/>
    </ligand>
</feature>
<dbReference type="Pfam" id="PF03352">
    <property type="entry name" value="Adenine_glyco"/>
    <property type="match status" value="1"/>
</dbReference>
<feature type="binding site" evidence="1">
    <location>
        <position position="187"/>
    </location>
    <ligand>
        <name>Zn(2+)</name>
        <dbReference type="ChEBI" id="CHEBI:29105"/>
    </ligand>
</feature>
<dbReference type="GO" id="GO:0006284">
    <property type="term" value="P:base-excision repair"/>
    <property type="evidence" value="ECO:0007669"/>
    <property type="project" value="InterPro"/>
</dbReference>
<dbReference type="SUPFAM" id="SSF48150">
    <property type="entry name" value="DNA-glycosylase"/>
    <property type="match status" value="1"/>
</dbReference>
<dbReference type="InterPro" id="IPR011257">
    <property type="entry name" value="DNA_glycosylase"/>
</dbReference>
<name>A0A1J1DWA9_9BACT</name>
<evidence type="ECO:0000256" key="1">
    <source>
        <dbReference type="PIRSR" id="PIRSR605019-1"/>
    </source>
</evidence>